<dbReference type="RefSeq" id="WP_049710649.1">
    <property type="nucleotide sequence ID" value="NZ_CP011507.1"/>
</dbReference>
<accession>A0A0H5ABQ4</accession>
<dbReference type="InterPro" id="IPR021427">
    <property type="entry name" value="DUF3077"/>
</dbReference>
<organism evidence="1 2">
    <name type="scientific">Pseudomonas trivialis</name>
    <dbReference type="NCBI Taxonomy" id="200450"/>
    <lineage>
        <taxon>Bacteria</taxon>
        <taxon>Pseudomonadati</taxon>
        <taxon>Pseudomonadota</taxon>
        <taxon>Gammaproteobacteria</taxon>
        <taxon>Pseudomonadales</taxon>
        <taxon>Pseudomonadaceae</taxon>
        <taxon>Pseudomonas</taxon>
    </lineage>
</organism>
<reference evidence="2" key="2">
    <citation type="submission" date="2015-05" db="EMBL/GenBank/DDBJ databases">
        <authorList>
            <person name="Swarnkar M.K."/>
            <person name="Vyas P."/>
            <person name="Rahi P."/>
            <person name="Thakur R."/>
            <person name="Thakur N."/>
            <person name="Singh A.K."/>
            <person name="Gulati A."/>
        </authorList>
    </citation>
    <scope>NUCLEOTIDE SEQUENCE [LARGE SCALE GENOMIC DNA]</scope>
    <source>
        <strain evidence="2">745</strain>
    </source>
</reference>
<dbReference type="Proteomes" id="UP000036608">
    <property type="component" value="Chromosome"/>
</dbReference>
<reference evidence="1 2" key="1">
    <citation type="journal article" date="2015" name="Genome Announc.">
        <title>Complete Genome Sequence of the Rhizobacterium Pseudomonas trivialis Strain IHBB745 with Multiple Plant Growth-Promoting Activities and Tolerance to Desiccation and Alkalinity.</title>
        <authorList>
            <person name="Gulati A."/>
            <person name="Swarnkar M.K."/>
            <person name="Vyas P."/>
            <person name="Rahi P."/>
            <person name="Thakur R."/>
            <person name="Thakur N."/>
            <person name="Singh A.K."/>
        </authorList>
    </citation>
    <scope>NUCLEOTIDE SEQUENCE [LARGE SCALE GENOMIC DNA]</scope>
    <source>
        <strain evidence="2">745</strain>
    </source>
</reference>
<evidence type="ECO:0000313" key="1">
    <source>
        <dbReference type="EMBL" id="AKS07085.1"/>
    </source>
</evidence>
<dbReference type="PATRIC" id="fig|200450.3.peg.2785"/>
<evidence type="ECO:0000313" key="2">
    <source>
        <dbReference type="Proteomes" id="UP000036608"/>
    </source>
</evidence>
<proteinExistence type="predicted"/>
<dbReference type="EMBL" id="CP011507">
    <property type="protein sequence ID" value="AKS07085.1"/>
    <property type="molecule type" value="Genomic_DNA"/>
</dbReference>
<dbReference type="OrthoDB" id="7024680at2"/>
<protein>
    <recommendedName>
        <fullName evidence="3">DUF3077 domain-containing protein</fullName>
    </recommendedName>
</protein>
<dbReference type="AlphaFoldDB" id="A0A0H5ABQ4"/>
<gene>
    <name evidence="1" type="ORF">AA957_13505</name>
</gene>
<sequence>MNTAITIGRAEFSCANDTHQKLFRVNAGVPLEDALEAISLFQHYANQLPLDAAMSDEGERFSWPAFYLGEMAKALIDDVNDALCTASTAP</sequence>
<evidence type="ECO:0008006" key="3">
    <source>
        <dbReference type="Google" id="ProtNLM"/>
    </source>
</evidence>
<dbReference type="Pfam" id="PF11275">
    <property type="entry name" value="DUF3077"/>
    <property type="match status" value="1"/>
</dbReference>
<name>A0A0H5ABQ4_9PSED</name>
<dbReference type="KEGG" id="ptv:AA957_13505"/>